<dbReference type="GO" id="GO:0008168">
    <property type="term" value="F:methyltransferase activity"/>
    <property type="evidence" value="ECO:0007669"/>
    <property type="project" value="UniProtKB-KW"/>
</dbReference>
<dbReference type="GO" id="GO:0016757">
    <property type="term" value="F:glycosyltransferase activity"/>
    <property type="evidence" value="ECO:0007669"/>
    <property type="project" value="InterPro"/>
</dbReference>
<dbReference type="Gene3D" id="3.40.50.150">
    <property type="entry name" value="Vaccinia Virus protein VP39"/>
    <property type="match status" value="1"/>
</dbReference>
<gene>
    <name evidence="6" type="ORF">ET495_09175</name>
</gene>
<dbReference type="SUPFAM" id="SSF53335">
    <property type="entry name" value="S-adenosyl-L-methionine-dependent methyltransferases"/>
    <property type="match status" value="1"/>
</dbReference>
<organism evidence="6 7">
    <name type="scientific">Xylanimonas allomyrinae</name>
    <dbReference type="NCBI Taxonomy" id="2509459"/>
    <lineage>
        <taxon>Bacteria</taxon>
        <taxon>Bacillati</taxon>
        <taxon>Actinomycetota</taxon>
        <taxon>Actinomycetes</taxon>
        <taxon>Micrococcales</taxon>
        <taxon>Promicromonosporaceae</taxon>
        <taxon>Xylanimonas</taxon>
    </lineage>
</organism>
<feature type="domain" description="Methyltransferase FkbM" evidence="4">
    <location>
        <begin position="30"/>
        <end position="165"/>
    </location>
</feature>
<feature type="compositionally biased region" description="Low complexity" evidence="2">
    <location>
        <begin position="263"/>
        <end position="308"/>
    </location>
</feature>
<dbReference type="PANTHER" id="PTHR12526">
    <property type="entry name" value="GLYCOSYLTRANSFERASE"/>
    <property type="match status" value="1"/>
</dbReference>
<feature type="domain" description="DUF4214" evidence="5">
    <location>
        <begin position="350"/>
        <end position="400"/>
    </location>
</feature>
<dbReference type="Pfam" id="PF13946">
    <property type="entry name" value="DUF4214"/>
    <property type="match status" value="1"/>
</dbReference>
<proteinExistence type="predicted"/>
<evidence type="ECO:0000313" key="6">
    <source>
        <dbReference type="EMBL" id="QAY63393.1"/>
    </source>
</evidence>
<dbReference type="CDD" id="cd03801">
    <property type="entry name" value="GT4_PimA-like"/>
    <property type="match status" value="1"/>
</dbReference>
<evidence type="ECO:0000259" key="3">
    <source>
        <dbReference type="Pfam" id="PF00534"/>
    </source>
</evidence>
<keyword evidence="1 6" id="KW-0808">Transferase</keyword>
<sequence>MDTFVSYAQHGEDVILWRALGARSGITYVDVGAYDPTEESVTRALYERGWRGVNIEPQPERLAAFENDRPDDTNLAIAIGSKDGSVELVIPSNPGWTTVQGTGSLVSDDPAAHRIRVPMRRLGTLLPELGLEHVDVLKIDVECGESDAVRGLLDGPVRPTVCVIEGVGPGCGRTEGDRAVELLVAAGYTHCMFDGLNHYLTTDPALIAALSVPANPIDGYVHRAIPAFATERSHLHETIAALTAENLELRSKLATSSSEGNGAAPEEPAATSSEQTTATTAATDDAPLPVSAPAPTAASPRPAPRAAPHIVDDERARRRRALFLRLIGTRVAADAGRQPAVDIPHLFDASPESVVRTLYLSVLGREPDDSGSASWIHEIANGRSPIDVARVLARSDEAAAASESQRRRADAFIERLDRFGLLDSFGLGTFYSKGHSASVVADQIFIESLYEVAHLRRPTHAELENDLNRIRIGVGRQWMLRAFADRPEARARLLGTAGGVRTRMKRLGARMSYRRDFQTLVVAVESRRIAALLTDLSATDHSIAGGTEMRVILATTTIPHISGGDRLIVRWTAEELRARGHEVEEFYLPFPPSARYTLPALVGLRSTPFAGAGDRLIAVRWPAHILRHENKATWFIHHFRTLFDLWDSPYRDVPDNAEGYAYRDAIRRIDNLGLAESRDVFSNSNVVRDRLREYNDVEATPLLPPIGGDTTRFHTDAYGDYIFYPSRVAPIKRQLLAVEAMLYTQSGVKLVIGGLADEDYQEDIVRFVREHDLEGKVDLRLGWMPEDEKVDLLAGCLAVAYLPRDEDSYGYTSLEASHSRKAIVTVTDSGGALEFVRDGIEGRVVAPTPHALAAAFDALYEDRQAAERLGYASHDRRAALGITWDNVIPHLLGVTE</sequence>
<feature type="domain" description="Glycosyl transferase family 1" evidence="3">
    <location>
        <begin position="721"/>
        <end position="873"/>
    </location>
</feature>
<dbReference type="Gene3D" id="3.40.50.2000">
    <property type="entry name" value="Glycogen Phosphorylase B"/>
    <property type="match status" value="1"/>
</dbReference>
<dbReference type="InterPro" id="IPR006342">
    <property type="entry name" value="FkbM_mtfrase"/>
</dbReference>
<dbReference type="OrthoDB" id="9814612at2"/>
<evidence type="ECO:0000256" key="2">
    <source>
        <dbReference type="SAM" id="MobiDB-lite"/>
    </source>
</evidence>
<feature type="region of interest" description="Disordered" evidence="2">
    <location>
        <begin position="252"/>
        <end position="312"/>
    </location>
</feature>
<evidence type="ECO:0000256" key="1">
    <source>
        <dbReference type="ARBA" id="ARBA00022679"/>
    </source>
</evidence>
<name>A0A4P6ENT3_9MICO</name>
<dbReference type="InterPro" id="IPR001296">
    <property type="entry name" value="Glyco_trans_1"/>
</dbReference>
<keyword evidence="7" id="KW-1185">Reference proteome</keyword>
<dbReference type="SUPFAM" id="SSF53756">
    <property type="entry name" value="UDP-Glycosyltransferase/glycogen phosphorylase"/>
    <property type="match status" value="1"/>
</dbReference>
<dbReference type="PANTHER" id="PTHR12526:SF635">
    <property type="entry name" value="GLYCOSYL TRANSFERASE GROUP 1"/>
    <property type="match status" value="1"/>
</dbReference>
<accession>A0A4P6ENT3</accession>
<keyword evidence="6" id="KW-0489">Methyltransferase</keyword>
<dbReference type="Pfam" id="PF00534">
    <property type="entry name" value="Glycos_transf_1"/>
    <property type="match status" value="1"/>
</dbReference>
<dbReference type="EMBL" id="CP035495">
    <property type="protein sequence ID" value="QAY63393.1"/>
    <property type="molecule type" value="Genomic_DNA"/>
</dbReference>
<dbReference type="InterPro" id="IPR029063">
    <property type="entry name" value="SAM-dependent_MTases_sf"/>
</dbReference>
<evidence type="ECO:0000313" key="7">
    <source>
        <dbReference type="Proteomes" id="UP000291758"/>
    </source>
</evidence>
<dbReference type="AlphaFoldDB" id="A0A4P6ENT3"/>
<dbReference type="KEGG" id="xyl:ET495_09175"/>
<dbReference type="GO" id="GO:0032259">
    <property type="term" value="P:methylation"/>
    <property type="evidence" value="ECO:0007669"/>
    <property type="project" value="UniProtKB-KW"/>
</dbReference>
<dbReference type="RefSeq" id="WP_129204448.1">
    <property type="nucleotide sequence ID" value="NZ_CP035495.1"/>
</dbReference>
<dbReference type="NCBIfam" id="TIGR01444">
    <property type="entry name" value="fkbM_fam"/>
    <property type="match status" value="1"/>
</dbReference>
<evidence type="ECO:0000259" key="4">
    <source>
        <dbReference type="Pfam" id="PF05050"/>
    </source>
</evidence>
<reference evidence="6 7" key="1">
    <citation type="submission" date="2019-01" db="EMBL/GenBank/DDBJ databases">
        <title>Genome sequencing of strain 2JSPR-7.</title>
        <authorList>
            <person name="Heo J."/>
            <person name="Kim S.-J."/>
            <person name="Kim J.-S."/>
            <person name="Hong S.-B."/>
            <person name="Kwon S.-W."/>
        </authorList>
    </citation>
    <scope>NUCLEOTIDE SEQUENCE [LARGE SCALE GENOMIC DNA]</scope>
    <source>
        <strain evidence="6 7">2JSPR-7</strain>
    </source>
</reference>
<dbReference type="Proteomes" id="UP000291758">
    <property type="component" value="Chromosome"/>
</dbReference>
<evidence type="ECO:0000259" key="5">
    <source>
        <dbReference type="Pfam" id="PF13946"/>
    </source>
</evidence>
<dbReference type="Pfam" id="PF05050">
    <property type="entry name" value="Methyltransf_21"/>
    <property type="match status" value="1"/>
</dbReference>
<protein>
    <submittedName>
        <fullName evidence="6">FkbM family methyltransferase</fullName>
    </submittedName>
</protein>
<dbReference type="InterPro" id="IPR025282">
    <property type="entry name" value="DUF4214"/>
</dbReference>